<dbReference type="EMBL" id="BK015689">
    <property type="protein sequence ID" value="DAE20115.1"/>
    <property type="molecule type" value="Genomic_DNA"/>
</dbReference>
<evidence type="ECO:0000313" key="1">
    <source>
        <dbReference type="EMBL" id="DAE20115.1"/>
    </source>
</evidence>
<sequence>MFNFRIQYSSRSASCSNCRLTLLLSYLSNFKYSKTS</sequence>
<organism evidence="1">
    <name type="scientific">CrAss-like virus sp. ctYsL76</name>
    <dbReference type="NCBI Taxonomy" id="2826826"/>
    <lineage>
        <taxon>Viruses</taxon>
        <taxon>Duplodnaviria</taxon>
        <taxon>Heunggongvirae</taxon>
        <taxon>Uroviricota</taxon>
        <taxon>Caudoviricetes</taxon>
        <taxon>Crassvirales</taxon>
    </lineage>
</organism>
<accession>A0A8S5QMS8</accession>
<reference evidence="1" key="1">
    <citation type="journal article" date="2021" name="Proc. Natl. Acad. Sci. U.S.A.">
        <title>A Catalog of Tens of Thousands of Viruses from Human Metagenomes Reveals Hidden Associations with Chronic Diseases.</title>
        <authorList>
            <person name="Tisza M.J."/>
            <person name="Buck C.B."/>
        </authorList>
    </citation>
    <scope>NUCLEOTIDE SEQUENCE</scope>
    <source>
        <strain evidence="1">CtYsL76</strain>
    </source>
</reference>
<name>A0A8S5QMS8_9CAUD</name>
<protein>
    <submittedName>
        <fullName evidence="1">Uncharacterized protein</fullName>
    </submittedName>
</protein>
<proteinExistence type="predicted"/>